<reference evidence="4 5" key="1">
    <citation type="journal article" date="2019" name="Int. J. Syst. Evol. Microbiol.">
        <title>The Global Catalogue of Microorganisms (GCM) 10K type strain sequencing project: providing services to taxonomists for standard genome sequencing and annotation.</title>
        <authorList>
            <consortium name="The Broad Institute Genomics Platform"/>
            <consortium name="The Broad Institute Genome Sequencing Center for Infectious Disease"/>
            <person name="Wu L."/>
            <person name="Ma J."/>
        </authorList>
    </citation>
    <scope>NUCLEOTIDE SEQUENCE [LARGE SCALE GENOMIC DNA]</scope>
    <source>
        <strain evidence="4 5">JCM 12696</strain>
    </source>
</reference>
<dbReference type="PANTHER" id="PTHR24320">
    <property type="entry name" value="RETINOL DEHYDROGENASE"/>
    <property type="match status" value="1"/>
</dbReference>
<dbReference type="RefSeq" id="WP_344279960.1">
    <property type="nucleotide sequence ID" value="NZ_BAAAKV010000044.1"/>
</dbReference>
<evidence type="ECO:0000256" key="1">
    <source>
        <dbReference type="ARBA" id="ARBA00006484"/>
    </source>
</evidence>
<feature type="region of interest" description="Disordered" evidence="3">
    <location>
        <begin position="272"/>
        <end position="291"/>
    </location>
</feature>
<proteinExistence type="inferred from homology"/>
<evidence type="ECO:0000256" key="3">
    <source>
        <dbReference type="SAM" id="MobiDB-lite"/>
    </source>
</evidence>
<comment type="similarity">
    <text evidence="1">Belongs to the short-chain dehydrogenases/reductases (SDR) family.</text>
</comment>
<feature type="region of interest" description="Disordered" evidence="3">
    <location>
        <begin position="363"/>
        <end position="392"/>
    </location>
</feature>
<protein>
    <recommendedName>
        <fullName evidence="6">Short-chain dehydrogenase</fullName>
    </recommendedName>
</protein>
<dbReference type="InterPro" id="IPR002347">
    <property type="entry name" value="SDR_fam"/>
</dbReference>
<feature type="compositionally biased region" description="Low complexity" evidence="3">
    <location>
        <begin position="381"/>
        <end position="392"/>
    </location>
</feature>
<comment type="caution">
    <text evidence="4">The sequence shown here is derived from an EMBL/GenBank/DDBJ whole genome shotgun (WGS) entry which is preliminary data.</text>
</comment>
<dbReference type="InterPro" id="IPR036291">
    <property type="entry name" value="NAD(P)-bd_dom_sf"/>
</dbReference>
<keyword evidence="2" id="KW-0560">Oxidoreductase</keyword>
<name>A0ABN1UZ74_9ACTN</name>
<dbReference type="Gene3D" id="3.40.50.720">
    <property type="entry name" value="NAD(P)-binding Rossmann-like Domain"/>
    <property type="match status" value="1"/>
</dbReference>
<keyword evidence="5" id="KW-1185">Reference proteome</keyword>
<dbReference type="Pfam" id="PF00106">
    <property type="entry name" value="adh_short"/>
    <property type="match status" value="1"/>
</dbReference>
<dbReference type="PANTHER" id="PTHR24320:SF148">
    <property type="entry name" value="NAD(P)-BINDING ROSSMANN-FOLD SUPERFAMILY PROTEIN"/>
    <property type="match status" value="1"/>
</dbReference>
<evidence type="ECO:0000256" key="2">
    <source>
        <dbReference type="ARBA" id="ARBA00023002"/>
    </source>
</evidence>
<accession>A0ABN1UZ74</accession>
<gene>
    <name evidence="4" type="ORF">GCM10009654_46370</name>
</gene>
<evidence type="ECO:0008006" key="6">
    <source>
        <dbReference type="Google" id="ProtNLM"/>
    </source>
</evidence>
<feature type="compositionally biased region" description="Basic and acidic residues" evidence="3">
    <location>
        <begin position="274"/>
        <end position="291"/>
    </location>
</feature>
<evidence type="ECO:0000313" key="5">
    <source>
        <dbReference type="Proteomes" id="UP001501371"/>
    </source>
</evidence>
<dbReference type="EMBL" id="BAAAKV010000044">
    <property type="protein sequence ID" value="GAA1183675.1"/>
    <property type="molecule type" value="Genomic_DNA"/>
</dbReference>
<dbReference type="Proteomes" id="UP001501371">
    <property type="component" value="Unassembled WGS sequence"/>
</dbReference>
<organism evidence="4 5">
    <name type="scientific">Streptomyces hebeiensis</name>
    <dbReference type="NCBI Taxonomy" id="229486"/>
    <lineage>
        <taxon>Bacteria</taxon>
        <taxon>Bacillati</taxon>
        <taxon>Actinomycetota</taxon>
        <taxon>Actinomycetes</taxon>
        <taxon>Kitasatosporales</taxon>
        <taxon>Streptomycetaceae</taxon>
        <taxon>Streptomyces</taxon>
    </lineage>
</organism>
<evidence type="ECO:0000313" key="4">
    <source>
        <dbReference type="EMBL" id="GAA1183675.1"/>
    </source>
</evidence>
<dbReference type="PRINTS" id="PR00081">
    <property type="entry name" value="GDHRDH"/>
</dbReference>
<sequence>MKHTTVMTGASRGIGRVAAEQILCRSSDVHLLVVARASRGAQLAAELATGGRTVSHIPADLGSLNSVRQAATEIRDRLDRGALPPLRGFVGNAGIQYTNALTEGPDGLEATFTVNVLANHVFVRLLQDRFAAPARIIITVSDTHFGDFKHNMGMVPGPASKSPDVLARTGAFPKPGTTAAGRTAYSTSKLAAIYLVHEYARRLPTGIGVVAYNPGFVPGSGLARNADPVSRFAMRRIMPMTALTPFATSRNAAGRHLADVALGTTQAPTGSYVDRSRVARSSDESYDPQRENELWEAAERITTRPTPAPRADLSVAAAADHLSAYESTCRCAPTPRIEEGAAAPEASDEMDLRMPVMDGTEATRQYPTPLTIPRQHRPTTHPHQATTPHPRVATTARVVSRARADG</sequence>
<dbReference type="SUPFAM" id="SSF51735">
    <property type="entry name" value="NAD(P)-binding Rossmann-fold domains"/>
    <property type="match status" value="1"/>
</dbReference>